<evidence type="ECO:0000313" key="7">
    <source>
        <dbReference type="Proteomes" id="UP000648482"/>
    </source>
</evidence>
<evidence type="ECO:0000256" key="2">
    <source>
        <dbReference type="ARBA" id="ARBA00022741"/>
    </source>
</evidence>
<keyword evidence="7" id="KW-1185">Reference proteome</keyword>
<evidence type="ECO:0000313" key="6">
    <source>
        <dbReference type="EMBL" id="MBE0358499.1"/>
    </source>
</evidence>
<dbReference type="PROSITE" id="PS50975">
    <property type="entry name" value="ATP_GRASP"/>
    <property type="match status" value="1"/>
</dbReference>
<gene>
    <name evidence="6" type="ORF">PALI_a1785</name>
</gene>
<dbReference type="SUPFAM" id="SSF56059">
    <property type="entry name" value="Glutathione synthetase ATP-binding domain-like"/>
    <property type="match status" value="1"/>
</dbReference>
<evidence type="ECO:0000256" key="3">
    <source>
        <dbReference type="ARBA" id="ARBA00022840"/>
    </source>
</evidence>
<sequence length="410" mass="46090">MNILIINFESLSANPVSQWLAQHNCYMITTEYSLKNITPDAASSYKHIVGIDSADNDDLIYYFAEKLNSNVKFDYVIGIREFDLLPAAYLRKQWGLPGASLASTMAYRDKGLMKTLLRDNNIDVPAFSVIDNTLDLTNFINTNQYPVLIKPRASKSSRGISVLRDEQDLYQRLKVGLKRSSEDLINLMVEEFIDGPMYHIDGLVIDGEIRFIWPSLYVTNCSGFPDGEHIASCMLASNDPLLESLNRYVSDCIDVLPSPENFAFHAEVFHCSDGSLKLCEIAARAGGGPVMTAIENVFGINIKEIAFKASIGQKEPQILDHVIVEPEQFCGWIIIPNKVSNTYVDHLPRKCPFEQVKNFNVFASNGDYFDDERCVLAEIAITGASTEEVKNTIEKTMDWFNSTVQWKSSM</sequence>
<dbReference type="PANTHER" id="PTHR43585:SF2">
    <property type="entry name" value="ATP-GRASP ENZYME FSQD"/>
    <property type="match status" value="1"/>
</dbReference>
<dbReference type="Pfam" id="PF13535">
    <property type="entry name" value="ATP-grasp_4"/>
    <property type="match status" value="1"/>
</dbReference>
<dbReference type="InterPro" id="IPR011761">
    <property type="entry name" value="ATP-grasp"/>
</dbReference>
<evidence type="ECO:0000259" key="5">
    <source>
        <dbReference type="PROSITE" id="PS50975"/>
    </source>
</evidence>
<organism evidence="6 7">
    <name type="scientific">Pseudoalteromonas aliena SW19</name>
    <dbReference type="NCBI Taxonomy" id="1314866"/>
    <lineage>
        <taxon>Bacteria</taxon>
        <taxon>Pseudomonadati</taxon>
        <taxon>Pseudomonadota</taxon>
        <taxon>Gammaproteobacteria</taxon>
        <taxon>Alteromonadales</taxon>
        <taxon>Pseudoalteromonadaceae</taxon>
        <taxon>Pseudoalteromonas</taxon>
    </lineage>
</organism>
<dbReference type="EMBL" id="AQGU01000022">
    <property type="protein sequence ID" value="MBE0358499.1"/>
    <property type="molecule type" value="Genomic_DNA"/>
</dbReference>
<keyword evidence="2 4" id="KW-0547">Nucleotide-binding</keyword>
<comment type="caution">
    <text evidence="6">The sequence shown here is derived from an EMBL/GenBank/DDBJ whole genome shotgun (WGS) entry which is preliminary data.</text>
</comment>
<name>A0ABR9DVW2_9GAMM</name>
<evidence type="ECO:0000256" key="4">
    <source>
        <dbReference type="PROSITE-ProRule" id="PRU00409"/>
    </source>
</evidence>
<dbReference type="Gene3D" id="3.30.1490.20">
    <property type="entry name" value="ATP-grasp fold, A domain"/>
    <property type="match status" value="1"/>
</dbReference>
<reference evidence="6 7" key="1">
    <citation type="submission" date="2015-06" db="EMBL/GenBank/DDBJ databases">
        <title>Genome sequence of Pseudoalteromonas aliena.</title>
        <authorList>
            <person name="Xie B.-B."/>
            <person name="Rong J.-C."/>
            <person name="Qin Q.-L."/>
            <person name="Zhang Y.-Z."/>
        </authorList>
    </citation>
    <scope>NUCLEOTIDE SEQUENCE [LARGE SCALE GENOMIC DNA]</scope>
    <source>
        <strain evidence="6 7">SW19</strain>
    </source>
</reference>
<accession>A0ABR9DVW2</accession>
<dbReference type="Gene3D" id="3.40.50.20">
    <property type="match status" value="1"/>
</dbReference>
<dbReference type="RefSeq" id="WP_193154982.1">
    <property type="nucleotide sequence ID" value="NZ_AQGU01000022.1"/>
</dbReference>
<protein>
    <recommendedName>
        <fullName evidence="5">ATP-grasp domain-containing protein</fullName>
    </recommendedName>
</protein>
<keyword evidence="3 4" id="KW-0067">ATP-binding</keyword>
<proteinExistence type="predicted"/>
<evidence type="ECO:0000256" key="1">
    <source>
        <dbReference type="ARBA" id="ARBA00022598"/>
    </source>
</evidence>
<dbReference type="InterPro" id="IPR052032">
    <property type="entry name" value="ATP-dep_AA_Ligase"/>
</dbReference>
<feature type="domain" description="ATP-grasp" evidence="5">
    <location>
        <begin position="114"/>
        <end position="311"/>
    </location>
</feature>
<keyword evidence="1" id="KW-0436">Ligase</keyword>
<dbReference type="Gene3D" id="3.30.470.20">
    <property type="entry name" value="ATP-grasp fold, B domain"/>
    <property type="match status" value="1"/>
</dbReference>
<dbReference type="InterPro" id="IPR013815">
    <property type="entry name" value="ATP_grasp_subdomain_1"/>
</dbReference>
<dbReference type="PANTHER" id="PTHR43585">
    <property type="entry name" value="FUMIPYRROLE BIOSYNTHESIS PROTEIN C"/>
    <property type="match status" value="1"/>
</dbReference>
<dbReference type="Proteomes" id="UP000648482">
    <property type="component" value="Unassembled WGS sequence"/>
</dbReference>